<dbReference type="SUPFAM" id="SSF53474">
    <property type="entry name" value="alpha/beta-Hydrolases"/>
    <property type="match status" value="1"/>
</dbReference>
<evidence type="ECO:0000313" key="2">
    <source>
        <dbReference type="Proteomes" id="UP000254069"/>
    </source>
</evidence>
<dbReference type="AlphaFoldDB" id="A0A379Z4Z8"/>
<accession>A0A379Z4Z8</accession>
<dbReference type="PANTHER" id="PTHR35602">
    <property type="entry name" value="ESTERASE YQIA-RELATED"/>
    <property type="match status" value="1"/>
</dbReference>
<protein>
    <submittedName>
        <fullName evidence="1">Esterase YqiA</fullName>
    </submittedName>
</protein>
<dbReference type="Proteomes" id="UP000254069">
    <property type="component" value="Unassembled WGS sequence"/>
</dbReference>
<dbReference type="InterPro" id="IPR008886">
    <property type="entry name" value="UPF0227/Esterase_YqiA"/>
</dbReference>
<gene>
    <name evidence="1" type="ORF">NCTC10738_01019</name>
</gene>
<organism evidence="1 2">
    <name type="scientific">Shewanella algae</name>
    <dbReference type="NCBI Taxonomy" id="38313"/>
    <lineage>
        <taxon>Bacteria</taxon>
        <taxon>Pseudomonadati</taxon>
        <taxon>Pseudomonadota</taxon>
        <taxon>Gammaproteobacteria</taxon>
        <taxon>Alteromonadales</taxon>
        <taxon>Shewanellaceae</taxon>
        <taxon>Shewanella</taxon>
    </lineage>
</organism>
<sequence>MLLYIHGFNSSPLSDKAVLTRTYIEQHFPGVRLEQPQLPTSPKAAMALLIQLTEAAKAKGEPLAFIGSSLGGYFASWLAERYGGKAVLINPAVRPFELFGDYLGPQYNPYTDEHYQLLPQHQQQLIEFDTQVILNPDRFFVLLQTADEVLDYRQALGKYHCCEMLLESGGNHSFVGYGDKLDAVCRFLHLS</sequence>
<dbReference type="EMBL" id="UGYO01000001">
    <property type="protein sequence ID" value="SUI55611.1"/>
    <property type="molecule type" value="Genomic_DNA"/>
</dbReference>
<dbReference type="Pfam" id="PF05728">
    <property type="entry name" value="UPF0227"/>
    <property type="match status" value="1"/>
</dbReference>
<dbReference type="RefSeq" id="WP_115389299.1">
    <property type="nucleotide sequence ID" value="NZ_JADZHC010000014.1"/>
</dbReference>
<name>A0A379Z4Z8_9GAMM</name>
<keyword evidence="2" id="KW-1185">Reference proteome</keyword>
<dbReference type="Gene3D" id="3.40.50.1820">
    <property type="entry name" value="alpha/beta hydrolase"/>
    <property type="match status" value="1"/>
</dbReference>
<dbReference type="InterPro" id="IPR029058">
    <property type="entry name" value="AB_hydrolase_fold"/>
</dbReference>
<dbReference type="PANTHER" id="PTHR35602:SF3">
    <property type="entry name" value="ESTERASE YQIA"/>
    <property type="match status" value="1"/>
</dbReference>
<reference evidence="1 2" key="1">
    <citation type="submission" date="2018-06" db="EMBL/GenBank/DDBJ databases">
        <authorList>
            <consortium name="Pathogen Informatics"/>
            <person name="Doyle S."/>
        </authorList>
    </citation>
    <scope>NUCLEOTIDE SEQUENCE [LARGE SCALE GENOMIC DNA]</scope>
    <source>
        <strain evidence="1 2">NCTC10738</strain>
    </source>
</reference>
<proteinExistence type="predicted"/>
<evidence type="ECO:0000313" key="1">
    <source>
        <dbReference type="EMBL" id="SUI55611.1"/>
    </source>
</evidence>